<dbReference type="EMBL" id="HE600997">
    <property type="protein sequence ID" value="CAR98729.1"/>
    <property type="molecule type" value="Genomic_DNA"/>
</dbReference>
<evidence type="ECO:0000313" key="2">
    <source>
        <dbReference type="Proteomes" id="UP000008549"/>
    </source>
</evidence>
<reference evidence="1 2" key="2">
    <citation type="journal article" date="2011" name="PLoS Genet.">
        <title>Caenorhabditis briggsae recombinant inbred line genotypes reveal inter-strain incompatibility and the evolution of recombination.</title>
        <authorList>
            <person name="Ross J.A."/>
            <person name="Koboldt D.C."/>
            <person name="Staisch J.E."/>
            <person name="Chamberlin H.M."/>
            <person name="Gupta B.P."/>
            <person name="Miller R.D."/>
            <person name="Baird S.E."/>
            <person name="Haag E.S."/>
        </authorList>
    </citation>
    <scope>NUCLEOTIDE SEQUENCE [LARGE SCALE GENOMIC DNA]</scope>
    <source>
        <strain evidence="1 2">AF16</strain>
    </source>
</reference>
<dbReference type="InParanoid" id="B6IFP9"/>
<dbReference type="CTD" id="68917010"/>
<dbReference type="KEGG" id="cbr:CBG_25524"/>
<evidence type="ECO:0000313" key="1">
    <source>
        <dbReference type="EMBL" id="CAR98729.1"/>
    </source>
</evidence>
<keyword evidence="2" id="KW-1185">Reference proteome</keyword>
<dbReference type="GeneID" id="68917010"/>
<evidence type="ECO:0000313" key="3">
    <source>
        <dbReference type="WormBase" id="CBG25524"/>
    </source>
</evidence>
<gene>
    <name evidence="1 3" type="ORF">CBG25524</name>
    <name evidence="1" type="ORF">CBG_25524</name>
</gene>
<sequence length="129" mass="15063">MPRELRQNQKSTSGTTPKVGDIVLIEFPSLQKTKWPMGRIVEVKSRSAVVKNGSTKRIVEYPWKSLYPLETAIAENDGTKQPDLVNIEKVKSFECYHYFDNGYDASFVLFNYYCCSQHYFENNVHYFFD</sequence>
<reference evidence="1 2" key="1">
    <citation type="journal article" date="2003" name="PLoS Biol.">
        <title>The genome sequence of Caenorhabditis briggsae: a platform for comparative genomics.</title>
        <authorList>
            <person name="Stein L.D."/>
            <person name="Bao Z."/>
            <person name="Blasiar D."/>
            <person name="Blumenthal T."/>
            <person name="Brent M.R."/>
            <person name="Chen N."/>
            <person name="Chinwalla A."/>
            <person name="Clarke L."/>
            <person name="Clee C."/>
            <person name="Coghlan A."/>
            <person name="Coulson A."/>
            <person name="D'Eustachio P."/>
            <person name="Fitch D.H."/>
            <person name="Fulton L.A."/>
            <person name="Fulton R.E."/>
            <person name="Griffiths-Jones S."/>
            <person name="Harris T.W."/>
            <person name="Hillier L.W."/>
            <person name="Kamath R."/>
            <person name="Kuwabara P.E."/>
            <person name="Mardis E.R."/>
            <person name="Marra M.A."/>
            <person name="Miner T.L."/>
            <person name="Minx P."/>
            <person name="Mullikin J.C."/>
            <person name="Plumb R.W."/>
            <person name="Rogers J."/>
            <person name="Schein J.E."/>
            <person name="Sohrmann M."/>
            <person name="Spieth J."/>
            <person name="Stajich J.E."/>
            <person name="Wei C."/>
            <person name="Willey D."/>
            <person name="Wilson R.K."/>
            <person name="Durbin R."/>
            <person name="Waterston R.H."/>
        </authorList>
    </citation>
    <scope>NUCLEOTIDE SEQUENCE [LARGE SCALE GENOMIC DNA]</scope>
    <source>
        <strain evidence="1 2">AF16</strain>
    </source>
</reference>
<dbReference type="Proteomes" id="UP000008549">
    <property type="component" value="Unassembled WGS sequence"/>
</dbReference>
<dbReference type="HOGENOM" id="CLU_1950705_0_0_1"/>
<dbReference type="WormBase" id="CBG25524">
    <property type="protein sequence ID" value="CBP48760"/>
    <property type="gene ID" value="WBGene00086938"/>
</dbReference>
<protein>
    <submittedName>
        <fullName evidence="1">Protein CBG25524</fullName>
    </submittedName>
</protein>
<organism evidence="1 2">
    <name type="scientific">Caenorhabditis briggsae</name>
    <dbReference type="NCBI Taxonomy" id="6238"/>
    <lineage>
        <taxon>Eukaryota</taxon>
        <taxon>Metazoa</taxon>
        <taxon>Ecdysozoa</taxon>
        <taxon>Nematoda</taxon>
        <taxon>Chromadorea</taxon>
        <taxon>Rhabditida</taxon>
        <taxon>Rhabditina</taxon>
        <taxon>Rhabditomorpha</taxon>
        <taxon>Rhabditoidea</taxon>
        <taxon>Rhabditidae</taxon>
        <taxon>Peloderinae</taxon>
        <taxon>Caenorhabditis</taxon>
    </lineage>
</organism>
<name>B6IFP9_CAEBR</name>
<dbReference type="RefSeq" id="XP_045098299.1">
    <property type="nucleotide sequence ID" value="XM_045242866.1"/>
</dbReference>
<dbReference type="AlphaFoldDB" id="B6IFP9"/>
<accession>B6IFP9</accession>
<proteinExistence type="predicted"/>